<protein>
    <submittedName>
        <fullName evidence="7">Murein DD-endopeptidase MepM/ murein hydrolase activator NlpD</fullName>
    </submittedName>
</protein>
<evidence type="ECO:0000256" key="3">
    <source>
        <dbReference type="SAM" id="MobiDB-lite"/>
    </source>
</evidence>
<dbReference type="InterPro" id="IPR057309">
    <property type="entry name" value="PcsB_CC"/>
</dbReference>
<dbReference type="InterPro" id="IPR016047">
    <property type="entry name" value="M23ase_b-sheet_dom"/>
</dbReference>
<gene>
    <name evidence="7" type="ORF">FHS16_004744</name>
</gene>
<sequence length="433" mass="48170">MKKRKWLLFVATMMLTVFVLQPTGGEAASLSDIKKQIAAAKAEMRAAEQRAAKAEREAASVKQQAANAHKQAEAAENEKGTIQDKKAEALASINNIMAEIDNVVINKTNALAQRDAKEEELLQTGLELDQAEERVNTRDELLQSRMRLMYTNGFVSYMDVLLSATSFTDFIDRFDALQSILSQDRDILAEQREEKELVALKKVEVEKQFGEMSKIYEKLEMYEAHLAKKEEEKQLMIASYNSNIQQLDGKLDQIDSKLHQIDSTLEELEGISKEQEDLLMALAAKVSKLNAEKNNISNPYSGGKLGMPIRDNYRISSNFGTRVHPISGKKHTHTGIDFAAPQGTDIYAAEDGVVLVAQSWSSYGNCVIIDHGNGLWTLYGHIRNGGIKVEKGEKVQKGQKIAEVGSTGNSTGPHLHFEVRKNQTPVNPSSYLK</sequence>
<feature type="coiled-coil region" evidence="2">
    <location>
        <begin position="188"/>
        <end position="292"/>
    </location>
</feature>
<evidence type="ECO:0000313" key="8">
    <source>
        <dbReference type="Proteomes" id="UP000518605"/>
    </source>
</evidence>
<evidence type="ECO:0000256" key="2">
    <source>
        <dbReference type="SAM" id="Coils"/>
    </source>
</evidence>
<dbReference type="Pfam" id="PF24568">
    <property type="entry name" value="CC_PcsB"/>
    <property type="match status" value="1"/>
</dbReference>
<keyword evidence="7" id="KW-0378">Hydrolase</keyword>
<keyword evidence="1 4" id="KW-0732">Signal</keyword>
<proteinExistence type="predicted"/>
<dbReference type="InterPro" id="IPR011055">
    <property type="entry name" value="Dup_hybrid_motif"/>
</dbReference>
<name>A0A7W5GD45_9BACL</name>
<evidence type="ECO:0000259" key="5">
    <source>
        <dbReference type="Pfam" id="PF01551"/>
    </source>
</evidence>
<feature type="chain" id="PRO_5039126725" evidence="4">
    <location>
        <begin position="23"/>
        <end position="433"/>
    </location>
</feature>
<dbReference type="PANTHER" id="PTHR21666">
    <property type="entry name" value="PEPTIDASE-RELATED"/>
    <property type="match status" value="1"/>
</dbReference>
<dbReference type="InterPro" id="IPR050570">
    <property type="entry name" value="Cell_wall_metabolism_enzyme"/>
</dbReference>
<evidence type="ECO:0000256" key="4">
    <source>
        <dbReference type="SAM" id="SignalP"/>
    </source>
</evidence>
<dbReference type="Gene3D" id="6.10.250.3150">
    <property type="match status" value="1"/>
</dbReference>
<organism evidence="7 8">
    <name type="scientific">Paenibacillus endophyticus</name>
    <dbReference type="NCBI Taxonomy" id="1294268"/>
    <lineage>
        <taxon>Bacteria</taxon>
        <taxon>Bacillati</taxon>
        <taxon>Bacillota</taxon>
        <taxon>Bacilli</taxon>
        <taxon>Bacillales</taxon>
        <taxon>Paenibacillaceae</taxon>
        <taxon>Paenibacillus</taxon>
    </lineage>
</organism>
<evidence type="ECO:0000313" key="7">
    <source>
        <dbReference type="EMBL" id="MBB3154662.1"/>
    </source>
</evidence>
<evidence type="ECO:0000256" key="1">
    <source>
        <dbReference type="ARBA" id="ARBA00022729"/>
    </source>
</evidence>
<dbReference type="SUPFAM" id="SSF51261">
    <property type="entry name" value="Duplicated hybrid motif"/>
    <property type="match status" value="1"/>
</dbReference>
<keyword evidence="2" id="KW-0175">Coiled coil</keyword>
<dbReference type="GO" id="GO:0004222">
    <property type="term" value="F:metalloendopeptidase activity"/>
    <property type="evidence" value="ECO:0007669"/>
    <property type="project" value="TreeGrafter"/>
</dbReference>
<evidence type="ECO:0000259" key="6">
    <source>
        <dbReference type="Pfam" id="PF24568"/>
    </source>
</evidence>
<feature type="compositionally biased region" description="Polar residues" evidence="3">
    <location>
        <begin position="422"/>
        <end position="433"/>
    </location>
</feature>
<dbReference type="FunFam" id="2.70.70.10:FF:000006">
    <property type="entry name" value="M23 family peptidase"/>
    <property type="match status" value="1"/>
</dbReference>
<keyword evidence="8" id="KW-1185">Reference proteome</keyword>
<feature type="domain" description="M23ase beta-sheet core" evidence="5">
    <location>
        <begin position="332"/>
        <end position="428"/>
    </location>
</feature>
<dbReference type="EMBL" id="JACHXW010000017">
    <property type="protein sequence ID" value="MBB3154662.1"/>
    <property type="molecule type" value="Genomic_DNA"/>
</dbReference>
<dbReference type="CDD" id="cd12797">
    <property type="entry name" value="M23_peptidase"/>
    <property type="match status" value="1"/>
</dbReference>
<dbReference type="Pfam" id="PF01551">
    <property type="entry name" value="Peptidase_M23"/>
    <property type="match status" value="1"/>
</dbReference>
<dbReference type="AlphaFoldDB" id="A0A7W5GD45"/>
<dbReference type="PANTHER" id="PTHR21666:SF270">
    <property type="entry name" value="MUREIN HYDROLASE ACTIVATOR ENVC"/>
    <property type="match status" value="1"/>
</dbReference>
<accession>A0A7W5GD45</accession>
<feature type="coiled-coil region" evidence="2">
    <location>
        <begin position="30"/>
        <end position="85"/>
    </location>
</feature>
<feature type="signal peptide" evidence="4">
    <location>
        <begin position="1"/>
        <end position="22"/>
    </location>
</feature>
<dbReference type="Gene3D" id="2.70.70.10">
    <property type="entry name" value="Glucose Permease (Domain IIA)"/>
    <property type="match status" value="1"/>
</dbReference>
<feature type="region of interest" description="Disordered" evidence="3">
    <location>
        <begin position="404"/>
        <end position="433"/>
    </location>
</feature>
<dbReference type="Proteomes" id="UP000518605">
    <property type="component" value="Unassembled WGS sequence"/>
</dbReference>
<feature type="domain" description="Peptidoglycan hydrolase PcsB coiled-coil" evidence="6">
    <location>
        <begin position="129"/>
        <end position="199"/>
    </location>
</feature>
<reference evidence="7 8" key="1">
    <citation type="submission" date="2020-08" db="EMBL/GenBank/DDBJ databases">
        <title>Genomic Encyclopedia of Type Strains, Phase III (KMG-III): the genomes of soil and plant-associated and newly described type strains.</title>
        <authorList>
            <person name="Whitman W."/>
        </authorList>
    </citation>
    <scope>NUCLEOTIDE SEQUENCE [LARGE SCALE GENOMIC DNA]</scope>
    <source>
        <strain evidence="7 8">CECT 8234</strain>
    </source>
</reference>
<comment type="caution">
    <text evidence="7">The sequence shown here is derived from an EMBL/GenBank/DDBJ whole genome shotgun (WGS) entry which is preliminary data.</text>
</comment>